<dbReference type="Pfam" id="PF17279">
    <property type="entry name" value="DUF5344"/>
    <property type="match status" value="1"/>
</dbReference>
<sequence>MSQDIKLRFSDINEALADIQAASESFETSLAKDIASSNQLDVVRRLNELSHLFEEVANVYRSVLIENNQSASKAIEVFKEVDHTISASIMSR</sequence>
<comment type="caution">
    <text evidence="1">The sequence shown here is derived from an EMBL/GenBank/DDBJ whole genome shotgun (WGS) entry which is preliminary data.</text>
</comment>
<organism evidence="1 2">
    <name type="scientific">Rossellomorea aquimaris</name>
    <dbReference type="NCBI Taxonomy" id="189382"/>
    <lineage>
        <taxon>Bacteria</taxon>
        <taxon>Bacillati</taxon>
        <taxon>Bacillota</taxon>
        <taxon>Bacilli</taxon>
        <taxon>Bacillales</taxon>
        <taxon>Bacillaceae</taxon>
        <taxon>Rossellomorea</taxon>
    </lineage>
</organism>
<dbReference type="OrthoDB" id="2455619at2"/>
<reference evidence="1 2" key="1">
    <citation type="submission" date="2019-08" db="EMBL/GenBank/DDBJ databases">
        <title>Bacillus genomes from the desert of Cuatro Cienegas, Coahuila.</title>
        <authorList>
            <person name="Olmedo-Alvarez G."/>
        </authorList>
    </citation>
    <scope>NUCLEOTIDE SEQUENCE [LARGE SCALE GENOMIC DNA]</scope>
    <source>
        <strain evidence="1 2">CH87b_3T</strain>
    </source>
</reference>
<name>A0A5D4U792_9BACI</name>
<accession>A0A5D4U792</accession>
<dbReference type="AlphaFoldDB" id="A0A5D4U792"/>
<gene>
    <name evidence="1" type="ORF">FZC85_17900</name>
</gene>
<dbReference type="InterPro" id="IPR046318">
    <property type="entry name" value="DUF5344"/>
</dbReference>
<dbReference type="EMBL" id="VTEZ01000006">
    <property type="protein sequence ID" value="TYS82981.1"/>
    <property type="molecule type" value="Genomic_DNA"/>
</dbReference>
<protein>
    <submittedName>
        <fullName evidence="1">Uncharacterized protein</fullName>
    </submittedName>
</protein>
<dbReference type="RefSeq" id="WP_148970394.1">
    <property type="nucleotide sequence ID" value="NZ_JBNIKW010000006.1"/>
</dbReference>
<dbReference type="Proteomes" id="UP000324269">
    <property type="component" value="Unassembled WGS sequence"/>
</dbReference>
<proteinExistence type="predicted"/>
<evidence type="ECO:0000313" key="1">
    <source>
        <dbReference type="EMBL" id="TYS82981.1"/>
    </source>
</evidence>
<evidence type="ECO:0000313" key="2">
    <source>
        <dbReference type="Proteomes" id="UP000324269"/>
    </source>
</evidence>